<name>H5TBM5_9ALTE</name>
<reference evidence="1 2" key="1">
    <citation type="journal article" date="2012" name="J. Bacteriol.">
        <title>Genome sequence of proteorhodopsin-containing sea ice bacterium Glaciecola punicea ACAM 611T.</title>
        <authorList>
            <person name="Qin Q.-L."/>
            <person name="Xie B.-B."/>
            <person name="Shu Y.-L."/>
            <person name="Rong J.-C."/>
            <person name="Zhao D.-L."/>
            <person name="Zhang X.-Y."/>
            <person name="Chen X.-L."/>
            <person name="Zhou B.-C."/>
            <person name="Zhanga Y.-Z."/>
        </authorList>
    </citation>
    <scope>NUCLEOTIDE SEQUENCE [LARGE SCALE GENOMIC DNA]</scope>
    <source>
        <strain evidence="1 2">ACAM 611</strain>
    </source>
</reference>
<comment type="caution">
    <text evidence="1">The sequence shown here is derived from an EMBL/GenBank/DDBJ whole genome shotgun (WGS) entry which is preliminary data.</text>
</comment>
<proteinExistence type="predicted"/>
<accession>H5TBM5</accession>
<reference evidence="1 2" key="2">
    <citation type="journal article" date="2017" name="Antonie Van Leeuwenhoek">
        <title>Rhizobium rhizosphaerae sp. nov., a novel species isolated from rice rhizosphere.</title>
        <authorList>
            <person name="Zhao J.J."/>
            <person name="Zhang J."/>
            <person name="Zhang R.J."/>
            <person name="Zhang C.W."/>
            <person name="Yin H.Q."/>
            <person name="Zhang X.X."/>
        </authorList>
    </citation>
    <scope>NUCLEOTIDE SEQUENCE [LARGE SCALE GENOMIC DNA]</scope>
    <source>
        <strain evidence="1 2">ACAM 611</strain>
    </source>
</reference>
<sequence length="41" mass="4788">MRNLDDDELSKMQSLFMLCILLLNNVHKFIKTKPLLLLTLA</sequence>
<protein>
    <submittedName>
        <fullName evidence="1">Uncharacterized protein</fullName>
    </submittedName>
</protein>
<gene>
    <name evidence="1" type="ORF">GPUN_1585</name>
</gene>
<dbReference type="EMBL" id="BAET01000014">
    <property type="protein sequence ID" value="GAB55702.1"/>
    <property type="molecule type" value="Genomic_DNA"/>
</dbReference>
<evidence type="ECO:0000313" key="2">
    <source>
        <dbReference type="Proteomes" id="UP000053586"/>
    </source>
</evidence>
<dbReference type="Proteomes" id="UP000053586">
    <property type="component" value="Unassembled WGS sequence"/>
</dbReference>
<organism evidence="1 2">
    <name type="scientific">Glaciecola punicea ACAM 611</name>
    <dbReference type="NCBI Taxonomy" id="1121923"/>
    <lineage>
        <taxon>Bacteria</taxon>
        <taxon>Pseudomonadati</taxon>
        <taxon>Pseudomonadota</taxon>
        <taxon>Gammaproteobacteria</taxon>
        <taxon>Alteromonadales</taxon>
        <taxon>Alteromonadaceae</taxon>
        <taxon>Glaciecola</taxon>
    </lineage>
</organism>
<dbReference type="AlphaFoldDB" id="H5TBM5"/>
<keyword evidence="2" id="KW-1185">Reference proteome</keyword>
<evidence type="ECO:0000313" key="1">
    <source>
        <dbReference type="EMBL" id="GAB55702.1"/>
    </source>
</evidence>